<dbReference type="RefSeq" id="WP_209697578.1">
    <property type="nucleotide sequence ID" value="NZ_BAAAVU010000008.1"/>
</dbReference>
<dbReference type="PANTHER" id="PTHR43162:SF1">
    <property type="entry name" value="PRESTALK A DIFFERENTIATION PROTEIN A"/>
    <property type="match status" value="1"/>
</dbReference>
<reference evidence="1 2" key="1">
    <citation type="submission" date="2021-03" db="EMBL/GenBank/DDBJ databases">
        <title>Sequencing the genomes of 1000 actinobacteria strains.</title>
        <authorList>
            <person name="Klenk H.-P."/>
        </authorList>
    </citation>
    <scope>NUCLEOTIDE SEQUENCE [LARGE SCALE GENOMIC DNA]</scope>
    <source>
        <strain evidence="1 2">DSM 18824</strain>
    </source>
</reference>
<proteinExistence type="predicted"/>
<gene>
    <name evidence="1" type="ORF">JOF29_005943</name>
</gene>
<dbReference type="Proteomes" id="UP000755585">
    <property type="component" value="Unassembled WGS sequence"/>
</dbReference>
<protein>
    <submittedName>
        <fullName evidence="1">Uncharacterized protein YbjT (DUF2867 family)</fullName>
    </submittedName>
</protein>
<dbReference type="Gene3D" id="3.90.25.10">
    <property type="entry name" value="UDP-galactose 4-epimerase, domain 1"/>
    <property type="match status" value="1"/>
</dbReference>
<dbReference type="EMBL" id="JAGINT010000002">
    <property type="protein sequence ID" value="MBP2354833.1"/>
    <property type="molecule type" value="Genomic_DNA"/>
</dbReference>
<evidence type="ECO:0000313" key="2">
    <source>
        <dbReference type="Proteomes" id="UP000755585"/>
    </source>
</evidence>
<organism evidence="1 2">
    <name type="scientific">Kribbella aluminosa</name>
    <dbReference type="NCBI Taxonomy" id="416017"/>
    <lineage>
        <taxon>Bacteria</taxon>
        <taxon>Bacillati</taxon>
        <taxon>Actinomycetota</taxon>
        <taxon>Actinomycetes</taxon>
        <taxon>Propionibacteriales</taxon>
        <taxon>Kribbellaceae</taxon>
        <taxon>Kribbella</taxon>
    </lineage>
</organism>
<accession>A0ABS4UT70</accession>
<sequence>MDTFLILGGTGTTGRRIADRLRAGGHDVRTAARTGADVRLDLDDPTTWHLDGIAAAYLMEPTIRPGGRLARFTEAALAAGVRRLVLLSASRASDAGHPLHTAEQAVRDADEWTILHPNWFAQNFSEGPWRAAVRTGRLALPAGNGRTAFVDADDIADVAVAALTTSGHHGRTYELTGPEAITFAEAAAHLEDAGHRVEYVAIDSATYVEEQVAQGVPRSGAELLAAILGGLDGRPTTDLQRALDRPARSFRTFVRNADWG</sequence>
<evidence type="ECO:0000313" key="1">
    <source>
        <dbReference type="EMBL" id="MBP2354833.1"/>
    </source>
</evidence>
<dbReference type="Gene3D" id="3.40.50.720">
    <property type="entry name" value="NAD(P)-binding Rossmann-like Domain"/>
    <property type="match status" value="1"/>
</dbReference>
<keyword evidence="2" id="KW-1185">Reference proteome</keyword>
<dbReference type="InterPro" id="IPR051604">
    <property type="entry name" value="Ergot_Alk_Oxidoreductase"/>
</dbReference>
<comment type="caution">
    <text evidence="1">The sequence shown here is derived from an EMBL/GenBank/DDBJ whole genome shotgun (WGS) entry which is preliminary data.</text>
</comment>
<dbReference type="PANTHER" id="PTHR43162">
    <property type="match status" value="1"/>
</dbReference>
<name>A0ABS4UT70_9ACTN</name>
<dbReference type="InterPro" id="IPR036291">
    <property type="entry name" value="NAD(P)-bd_dom_sf"/>
</dbReference>
<dbReference type="SUPFAM" id="SSF51735">
    <property type="entry name" value="NAD(P)-binding Rossmann-fold domains"/>
    <property type="match status" value="1"/>
</dbReference>